<dbReference type="GeneID" id="78774599"/>
<accession>A0A6A5GWY7</accession>
<dbReference type="KEGG" id="crq:GCK72_008235"/>
<name>A0A6A5GWY7_CAERE</name>
<sequence length="123" mass="13447">MNNLEDDDGAASNKFPVLDLVDTTRHQNWRWWWRREEDHRVNPSIFNSQRTASCQAPYTSSDTPTAAEVAATASVEDVAVAVEAVAVVATTSTAPVVERQLSGDALDEHRRSLRVAATVAVVV</sequence>
<organism evidence="1 2">
    <name type="scientific">Caenorhabditis remanei</name>
    <name type="common">Caenorhabditis vulgaris</name>
    <dbReference type="NCBI Taxonomy" id="31234"/>
    <lineage>
        <taxon>Eukaryota</taxon>
        <taxon>Metazoa</taxon>
        <taxon>Ecdysozoa</taxon>
        <taxon>Nematoda</taxon>
        <taxon>Chromadorea</taxon>
        <taxon>Rhabditida</taxon>
        <taxon>Rhabditina</taxon>
        <taxon>Rhabditomorpha</taxon>
        <taxon>Rhabditoidea</taxon>
        <taxon>Rhabditidae</taxon>
        <taxon>Peloderinae</taxon>
        <taxon>Caenorhabditis</taxon>
    </lineage>
</organism>
<dbReference type="EMBL" id="WUAV01000003">
    <property type="protein sequence ID" value="KAF1759990.1"/>
    <property type="molecule type" value="Genomic_DNA"/>
</dbReference>
<evidence type="ECO:0000313" key="2">
    <source>
        <dbReference type="Proteomes" id="UP000483820"/>
    </source>
</evidence>
<dbReference type="AlphaFoldDB" id="A0A6A5GWY7"/>
<dbReference type="CTD" id="78774599"/>
<gene>
    <name evidence="1" type="ORF">GCK72_008235</name>
</gene>
<protein>
    <submittedName>
        <fullName evidence="1">Uncharacterized protein</fullName>
    </submittedName>
</protein>
<proteinExistence type="predicted"/>
<reference evidence="1 2" key="1">
    <citation type="submission" date="2019-12" db="EMBL/GenBank/DDBJ databases">
        <title>Chromosome-level assembly of the Caenorhabditis remanei genome.</title>
        <authorList>
            <person name="Teterina A.A."/>
            <person name="Willis J.H."/>
            <person name="Phillips P.C."/>
        </authorList>
    </citation>
    <scope>NUCLEOTIDE SEQUENCE [LARGE SCALE GENOMIC DNA]</scope>
    <source>
        <strain evidence="1 2">PX506</strain>
        <tissue evidence="1">Whole organism</tissue>
    </source>
</reference>
<dbReference type="RefSeq" id="XP_053586290.1">
    <property type="nucleotide sequence ID" value="XM_053726713.1"/>
</dbReference>
<evidence type="ECO:0000313" key="1">
    <source>
        <dbReference type="EMBL" id="KAF1759990.1"/>
    </source>
</evidence>
<comment type="caution">
    <text evidence="1">The sequence shown here is derived from an EMBL/GenBank/DDBJ whole genome shotgun (WGS) entry which is preliminary data.</text>
</comment>
<dbReference type="Proteomes" id="UP000483820">
    <property type="component" value="Chromosome III"/>
</dbReference>